<evidence type="ECO:0000256" key="1">
    <source>
        <dbReference type="SAM" id="MobiDB-lite"/>
    </source>
</evidence>
<name>A0A7S0Z346_9CRYP</name>
<reference evidence="3" key="1">
    <citation type="submission" date="2021-01" db="EMBL/GenBank/DDBJ databases">
        <authorList>
            <person name="Corre E."/>
            <person name="Pelletier E."/>
            <person name="Niang G."/>
            <person name="Scheremetjew M."/>
            <person name="Finn R."/>
            <person name="Kale V."/>
            <person name="Holt S."/>
            <person name="Cochrane G."/>
            <person name="Meng A."/>
            <person name="Brown T."/>
            <person name="Cohen L."/>
        </authorList>
    </citation>
    <scope>NUCLEOTIDE SEQUENCE</scope>
    <source>
        <strain evidence="3">CCMP443</strain>
    </source>
</reference>
<accession>A0A7S0Z346</accession>
<protein>
    <recommendedName>
        <fullName evidence="2">BHLH domain-containing protein</fullName>
    </recommendedName>
</protein>
<sequence>MCRCVDKPRAAPVSAVGGVAKAQPTEHPDLAGAGWRNPLNPSEAFGEAFDFWCPSATGGKDYTTASPSESTNTVDSQATTPLQEDGPEEWAEKAPFEPSLFEGIAPDAFFQDLAASLANDESELVPAPAVEAPAPAQPPAPQAFACHQAAPLAAFVPAACDVQMEMAPAQPQAPAMCITQDPVQAFDLAYSQELLFPAPHPVSEARGAPFVPVPKMAPTPQPAAVKSEGGAFEGDGGKLCKWKRRDIAKHLAGERSRRAKRMGKVHTLQALVEGLPNKPTVNQILAAAIAQIKQVKADSARPGPTAGAGAGAGKAAAGETGNVSYREGFRCSSFAQTLVLDENHCVVEASSAMLQALQWPGTEATIKGQYIASVMHPEDACALASEAQNFRASGLGESSVQAVRTVASFMGFVPMPGMGENGSCLAFPRGYLPQAVIDVTITNKMMFVNVP</sequence>
<feature type="compositionally biased region" description="Polar residues" evidence="1">
    <location>
        <begin position="63"/>
        <end position="82"/>
    </location>
</feature>
<proteinExistence type="predicted"/>
<evidence type="ECO:0000313" key="3">
    <source>
        <dbReference type="EMBL" id="CAD8801118.1"/>
    </source>
</evidence>
<dbReference type="EMBL" id="HBFN01025540">
    <property type="protein sequence ID" value="CAD8801118.1"/>
    <property type="molecule type" value="Transcribed_RNA"/>
</dbReference>
<dbReference type="GO" id="GO:0046983">
    <property type="term" value="F:protein dimerization activity"/>
    <property type="evidence" value="ECO:0007669"/>
    <property type="project" value="InterPro"/>
</dbReference>
<dbReference type="AlphaFoldDB" id="A0A7S0Z346"/>
<organism evidence="3">
    <name type="scientific">Hemiselmis tepida</name>
    <dbReference type="NCBI Taxonomy" id="464990"/>
    <lineage>
        <taxon>Eukaryota</taxon>
        <taxon>Cryptophyceae</taxon>
        <taxon>Cryptomonadales</taxon>
        <taxon>Hemiselmidaceae</taxon>
        <taxon>Hemiselmis</taxon>
    </lineage>
</organism>
<feature type="region of interest" description="Disordered" evidence="1">
    <location>
        <begin position="60"/>
        <end position="88"/>
    </location>
</feature>
<dbReference type="PROSITE" id="PS50888">
    <property type="entry name" value="BHLH"/>
    <property type="match status" value="1"/>
</dbReference>
<feature type="domain" description="BHLH" evidence="2">
    <location>
        <begin position="245"/>
        <end position="295"/>
    </location>
</feature>
<gene>
    <name evidence="3" type="ORF">HTEP1355_LOCUS14791</name>
</gene>
<dbReference type="InterPro" id="IPR011598">
    <property type="entry name" value="bHLH_dom"/>
</dbReference>
<evidence type="ECO:0000259" key="2">
    <source>
        <dbReference type="PROSITE" id="PS50888"/>
    </source>
</evidence>